<dbReference type="Ensembl" id="ENSSLDT00000004347.1">
    <property type="protein sequence ID" value="ENSSLDP00000004205.1"/>
    <property type="gene ID" value="ENSSLDG00000003339.1"/>
</dbReference>
<dbReference type="InterPro" id="IPR051320">
    <property type="entry name" value="Viral_Replic_Matur_Polypro"/>
</dbReference>
<evidence type="ECO:0000256" key="3">
    <source>
        <dbReference type="ARBA" id="ARBA00022801"/>
    </source>
</evidence>
<dbReference type="STRING" id="1841481.ENSSLDP00000004205"/>
<dbReference type="Gene3D" id="3.30.70.270">
    <property type="match status" value="1"/>
</dbReference>
<organism evidence="6 7">
    <name type="scientific">Seriola lalandi dorsalis</name>
    <dbReference type="NCBI Taxonomy" id="1841481"/>
    <lineage>
        <taxon>Eukaryota</taxon>
        <taxon>Metazoa</taxon>
        <taxon>Chordata</taxon>
        <taxon>Craniata</taxon>
        <taxon>Vertebrata</taxon>
        <taxon>Euteleostomi</taxon>
        <taxon>Actinopterygii</taxon>
        <taxon>Neopterygii</taxon>
        <taxon>Teleostei</taxon>
        <taxon>Neoteleostei</taxon>
        <taxon>Acanthomorphata</taxon>
        <taxon>Carangaria</taxon>
        <taxon>Carangiformes</taxon>
        <taxon>Carangidae</taxon>
        <taxon>Seriola</taxon>
    </lineage>
</organism>
<dbReference type="InterPro" id="IPR043128">
    <property type="entry name" value="Rev_trsase/Diguanyl_cyclase"/>
</dbReference>
<reference evidence="6" key="2">
    <citation type="submission" date="2025-09" db="UniProtKB">
        <authorList>
            <consortium name="Ensembl"/>
        </authorList>
    </citation>
    <scope>IDENTIFICATION</scope>
</reference>
<dbReference type="Proteomes" id="UP000261360">
    <property type="component" value="Unplaced"/>
</dbReference>
<reference evidence="6" key="1">
    <citation type="submission" date="2025-08" db="UniProtKB">
        <authorList>
            <consortium name="Ensembl"/>
        </authorList>
    </citation>
    <scope>IDENTIFICATION</scope>
</reference>
<dbReference type="GO" id="GO:0004523">
    <property type="term" value="F:RNA-DNA hybrid ribonuclease activity"/>
    <property type="evidence" value="ECO:0007669"/>
    <property type="project" value="UniProtKB-EC"/>
</dbReference>
<evidence type="ECO:0000256" key="2">
    <source>
        <dbReference type="ARBA" id="ARBA00012180"/>
    </source>
</evidence>
<name>A0A3B4WJT3_SERLL</name>
<feature type="domain" description="Peptidase A2" evidence="4">
    <location>
        <begin position="1"/>
        <end position="44"/>
    </location>
</feature>
<dbReference type="InterPro" id="IPR001995">
    <property type="entry name" value="Peptidase_A2_cat"/>
</dbReference>
<dbReference type="Pfam" id="PF00078">
    <property type="entry name" value="RVT_1"/>
    <property type="match status" value="1"/>
</dbReference>
<feature type="domain" description="Reverse transcriptase" evidence="5">
    <location>
        <begin position="331"/>
        <end position="496"/>
    </location>
</feature>
<dbReference type="InterPro" id="IPR043502">
    <property type="entry name" value="DNA/RNA_pol_sf"/>
</dbReference>
<dbReference type="AlphaFoldDB" id="A0A3B4WJT3"/>
<dbReference type="GO" id="GO:0006508">
    <property type="term" value="P:proteolysis"/>
    <property type="evidence" value="ECO:0007669"/>
    <property type="project" value="InterPro"/>
</dbReference>
<dbReference type="Gene3D" id="3.10.10.10">
    <property type="entry name" value="HIV Type 1 Reverse Transcriptase, subunit A, domain 1"/>
    <property type="match status" value="1"/>
</dbReference>
<comment type="similarity">
    <text evidence="1">Belongs to the beta type-B retroviral polymerase family. HERV class-II K(HML-2) pol subfamily.</text>
</comment>
<dbReference type="SUPFAM" id="SSF56672">
    <property type="entry name" value="DNA/RNA polymerases"/>
    <property type="match status" value="1"/>
</dbReference>
<dbReference type="EC" id="3.1.26.4" evidence="2"/>
<dbReference type="GeneTree" id="ENSGT00940000163417"/>
<dbReference type="PROSITE" id="PS50878">
    <property type="entry name" value="RT_POL"/>
    <property type="match status" value="1"/>
</dbReference>
<dbReference type="InterPro" id="IPR000477">
    <property type="entry name" value="RT_dom"/>
</dbReference>
<evidence type="ECO:0000259" key="5">
    <source>
        <dbReference type="PROSITE" id="PS50878"/>
    </source>
</evidence>
<dbReference type="PROSITE" id="PS50175">
    <property type="entry name" value="ASP_PROT_RETROV"/>
    <property type="match status" value="1"/>
</dbReference>
<dbReference type="PANTHER" id="PTHR33064:SF37">
    <property type="entry name" value="RIBONUCLEASE H"/>
    <property type="match status" value="1"/>
</dbReference>
<keyword evidence="7" id="KW-1185">Reference proteome</keyword>
<dbReference type="Gene3D" id="2.40.70.10">
    <property type="entry name" value="Acid Proteases"/>
    <property type="match status" value="1"/>
</dbReference>
<dbReference type="SUPFAM" id="SSF50630">
    <property type="entry name" value="Acid proteases"/>
    <property type="match status" value="1"/>
</dbReference>
<keyword evidence="3" id="KW-0378">Hydrolase</keyword>
<dbReference type="InterPro" id="IPR021109">
    <property type="entry name" value="Peptidase_aspartic_dom_sf"/>
</dbReference>
<protein>
    <recommendedName>
        <fullName evidence="2">ribonuclease H</fullName>
        <ecNumber evidence="2">3.1.26.4</ecNumber>
    </recommendedName>
</protein>
<dbReference type="PANTHER" id="PTHR33064">
    <property type="entry name" value="POL PROTEIN"/>
    <property type="match status" value="1"/>
</dbReference>
<proteinExistence type="inferred from homology"/>
<evidence type="ECO:0000313" key="6">
    <source>
        <dbReference type="Ensembl" id="ENSSLDP00000004205.1"/>
    </source>
</evidence>
<evidence type="ECO:0000313" key="7">
    <source>
        <dbReference type="Proteomes" id="UP000261360"/>
    </source>
</evidence>
<evidence type="ECO:0000256" key="1">
    <source>
        <dbReference type="ARBA" id="ARBA00010879"/>
    </source>
</evidence>
<sequence>MGFSGVPTTLPYTKPLTTQLGNQTVLHPFVYSPDVPSNLLGRDLLTRLGATILCSPVGLTVSLPDGTQLPCDNVGAGHSSQYLIQPVVEKAADIYWGLLHSEPQEKGGILSAYLEWKPWISQLHPYVAPPDPPHVTLFYDRQNTEWYEEQFSNDIEGTEWSIDTESIYVAPIGVAAGVTLLPAQQQWYMMGDEAAPHVSLALHPDHQAKELGSIVKTAEQQTDWQLIAPQVMYSPTAQTYKIRVSCTDQALVEHVQISRHHGREKTDHPDAANLLNSLPDTLWSAGPTDVGLVDCPPISFALVSPQPIWLPQYPHKHDAEVGIADTINGLLEKGVLIESQSSWNTPILPIEKKGTGKYRMVHDLRAINAALQTKTTPVPNPYVALTNLDPRHQWFTCIDLANAFFCLPLAEHCRDVFSFTYQGAQLTYSRLPQGFALSPGLFNQVLKDILADCDLPPDTTLVQYVDDLLLAAPTASLCLQATEQVLLRLAEKGFKA</sequence>
<dbReference type="GO" id="GO:0004190">
    <property type="term" value="F:aspartic-type endopeptidase activity"/>
    <property type="evidence" value="ECO:0007669"/>
    <property type="project" value="InterPro"/>
</dbReference>
<accession>A0A3B4WJT3</accession>
<evidence type="ECO:0000259" key="4">
    <source>
        <dbReference type="PROSITE" id="PS50175"/>
    </source>
</evidence>